<proteinExistence type="predicted"/>
<gene>
    <name evidence="1" type="ORF">MILVUS5_LOCUS30379</name>
</gene>
<dbReference type="Proteomes" id="UP001177021">
    <property type="component" value="Unassembled WGS sequence"/>
</dbReference>
<reference evidence="1" key="1">
    <citation type="submission" date="2023-10" db="EMBL/GenBank/DDBJ databases">
        <authorList>
            <person name="Rodriguez Cubillos JULIANA M."/>
            <person name="De Vega J."/>
        </authorList>
    </citation>
    <scope>NUCLEOTIDE SEQUENCE</scope>
</reference>
<accession>A0ACB0LAJ3</accession>
<protein>
    <submittedName>
        <fullName evidence="1">Uncharacterized protein</fullName>
    </submittedName>
</protein>
<sequence length="669" mass="77051">MEELDQDRLSSLPKIILHCILSKLPEKDAVRTSVLSKAWLDTWYTFPILSFSTSKFMKMYPVQGMEDKMRKMLGFCDYVKKTILRFRDQSLTIKEFKVEVMNSGLDHISKEDVDIWLKLACECCVEVIEYSQYVLVGQCQYHVLPICAIEAKSIKKLVLKGYIKIDPTFMNHSIKFTSLRVLSLQQVLLGDQHAIDHLISFCPLLESITLMTCFVLGSGDGTKEKLKSLSISGLQKLESVDVVGIKDVSIDAPSLETLCYSPNYFDAPFKIDFDRCKNLKELCILYVTTSTFLTEQFPKFPFLEILKLSYCKMSERINISSVRLKVLKLSHCYNWKEVNIDAPNLLSFGYIGHGASEPTISFLRNSSQLEVNIWIHVDYVNLCNLRKFMQNIKPNNVLTSLALSITNSSNVDPVVSHVSFTPTSIKHLTISHFPQNKYLFSSVVKILLASCCPETISLSNYSGSKEFNEFFYETLMRRKEGECFCSFHDTKCWWHDLKDRACDTVLRGFKLVSRLKVYFAKSSVMGVNLERESLFSWEFVLPALFLFSWEEDASTELLEGISPNRMVTDSRIWMAFSIGGYIVNSGYAVIQRATQDISVNCEFSSAIRRVWSSKVPSKVQAFVWKLFHDRLPMRIALVRRGLVEPRRERCIFCFREDESTQRLFFDYPF</sequence>
<comment type="caution">
    <text evidence="1">The sequence shown here is derived from an EMBL/GenBank/DDBJ whole genome shotgun (WGS) entry which is preliminary data.</text>
</comment>
<keyword evidence="2" id="KW-1185">Reference proteome</keyword>
<dbReference type="EMBL" id="CASHSV030000513">
    <property type="protein sequence ID" value="CAJ2665388.1"/>
    <property type="molecule type" value="Genomic_DNA"/>
</dbReference>
<evidence type="ECO:0000313" key="1">
    <source>
        <dbReference type="EMBL" id="CAJ2665388.1"/>
    </source>
</evidence>
<evidence type="ECO:0000313" key="2">
    <source>
        <dbReference type="Proteomes" id="UP001177021"/>
    </source>
</evidence>
<name>A0ACB0LAJ3_TRIPR</name>
<organism evidence="1 2">
    <name type="scientific">Trifolium pratense</name>
    <name type="common">Red clover</name>
    <dbReference type="NCBI Taxonomy" id="57577"/>
    <lineage>
        <taxon>Eukaryota</taxon>
        <taxon>Viridiplantae</taxon>
        <taxon>Streptophyta</taxon>
        <taxon>Embryophyta</taxon>
        <taxon>Tracheophyta</taxon>
        <taxon>Spermatophyta</taxon>
        <taxon>Magnoliopsida</taxon>
        <taxon>eudicotyledons</taxon>
        <taxon>Gunneridae</taxon>
        <taxon>Pentapetalae</taxon>
        <taxon>rosids</taxon>
        <taxon>fabids</taxon>
        <taxon>Fabales</taxon>
        <taxon>Fabaceae</taxon>
        <taxon>Papilionoideae</taxon>
        <taxon>50 kb inversion clade</taxon>
        <taxon>NPAAA clade</taxon>
        <taxon>Hologalegina</taxon>
        <taxon>IRL clade</taxon>
        <taxon>Trifolieae</taxon>
        <taxon>Trifolium</taxon>
    </lineage>
</organism>